<name>A0ABY1VM41_9ACTO</name>
<dbReference type="EMBL" id="UAPQ01000001">
    <property type="protein sequence ID" value="SPT52746.1"/>
    <property type="molecule type" value="Genomic_DNA"/>
</dbReference>
<accession>A0ABY1VM41</accession>
<comment type="caution">
    <text evidence="2">The sequence shown here is derived from an EMBL/GenBank/DDBJ whole genome shotgun (WGS) entry which is preliminary data.</text>
</comment>
<reference evidence="2 3" key="1">
    <citation type="submission" date="2018-06" db="EMBL/GenBank/DDBJ databases">
        <authorList>
            <consortium name="Pathogen Informatics"/>
            <person name="Doyle S."/>
        </authorList>
    </citation>
    <scope>NUCLEOTIDE SEQUENCE [LARGE SCALE GENOMIC DNA]</scope>
    <source>
        <strain evidence="2 3">NCTC11535</strain>
    </source>
</reference>
<evidence type="ECO:0000256" key="1">
    <source>
        <dbReference type="SAM" id="MobiDB-lite"/>
    </source>
</evidence>
<evidence type="ECO:0000313" key="3">
    <source>
        <dbReference type="Proteomes" id="UP000250006"/>
    </source>
</evidence>
<evidence type="ECO:0000313" key="2">
    <source>
        <dbReference type="EMBL" id="SPT52746.1"/>
    </source>
</evidence>
<protein>
    <submittedName>
        <fullName evidence="2">Uncharacterized protein</fullName>
    </submittedName>
</protein>
<dbReference type="RefSeq" id="WP_170166898.1">
    <property type="nucleotide sequence ID" value="NZ_UAPQ01000001.1"/>
</dbReference>
<dbReference type="Proteomes" id="UP000250006">
    <property type="component" value="Unassembled WGS sequence"/>
</dbReference>
<gene>
    <name evidence="2" type="ORF">NCTC11535_00400</name>
</gene>
<proteinExistence type="predicted"/>
<organism evidence="2 3">
    <name type="scientific">Actinomyces bovis</name>
    <dbReference type="NCBI Taxonomy" id="1658"/>
    <lineage>
        <taxon>Bacteria</taxon>
        <taxon>Bacillati</taxon>
        <taxon>Actinomycetota</taxon>
        <taxon>Actinomycetes</taxon>
        <taxon>Actinomycetales</taxon>
        <taxon>Actinomycetaceae</taxon>
        <taxon>Actinomyces</taxon>
    </lineage>
</organism>
<sequence length="51" mass="5553">MSNPKPKGKGKGKKVQQDKETARKVSALVNSSARLIRAVSVLLDALGKWFD</sequence>
<keyword evidence="3" id="KW-1185">Reference proteome</keyword>
<feature type="compositionally biased region" description="Basic residues" evidence="1">
    <location>
        <begin position="1"/>
        <end position="14"/>
    </location>
</feature>
<feature type="region of interest" description="Disordered" evidence="1">
    <location>
        <begin position="1"/>
        <end position="24"/>
    </location>
</feature>